<name>A0A6L2L3F2_TANCI</name>
<accession>A0A6L2L3F2</accession>
<comment type="caution">
    <text evidence="1">The sequence shown here is derived from an EMBL/GenBank/DDBJ whole genome shotgun (WGS) entry which is preliminary data.</text>
</comment>
<evidence type="ECO:0000313" key="1">
    <source>
        <dbReference type="EMBL" id="GEU56411.1"/>
    </source>
</evidence>
<reference evidence="1" key="1">
    <citation type="journal article" date="2019" name="Sci. Rep.">
        <title>Draft genome of Tanacetum cinerariifolium, the natural source of mosquito coil.</title>
        <authorList>
            <person name="Yamashiro T."/>
            <person name="Shiraishi A."/>
            <person name="Satake H."/>
            <person name="Nakayama K."/>
        </authorList>
    </citation>
    <scope>NUCLEOTIDE SEQUENCE</scope>
</reference>
<protein>
    <submittedName>
        <fullName evidence="1">Uncharacterized protein</fullName>
    </submittedName>
</protein>
<organism evidence="1">
    <name type="scientific">Tanacetum cinerariifolium</name>
    <name type="common">Dalmatian daisy</name>
    <name type="synonym">Chrysanthemum cinerariifolium</name>
    <dbReference type="NCBI Taxonomy" id="118510"/>
    <lineage>
        <taxon>Eukaryota</taxon>
        <taxon>Viridiplantae</taxon>
        <taxon>Streptophyta</taxon>
        <taxon>Embryophyta</taxon>
        <taxon>Tracheophyta</taxon>
        <taxon>Spermatophyta</taxon>
        <taxon>Magnoliopsida</taxon>
        <taxon>eudicotyledons</taxon>
        <taxon>Gunneridae</taxon>
        <taxon>Pentapetalae</taxon>
        <taxon>asterids</taxon>
        <taxon>campanulids</taxon>
        <taxon>Asterales</taxon>
        <taxon>Asteraceae</taxon>
        <taxon>Asteroideae</taxon>
        <taxon>Anthemideae</taxon>
        <taxon>Anthemidinae</taxon>
        <taxon>Tanacetum</taxon>
    </lineage>
</organism>
<gene>
    <name evidence="1" type="ORF">Tci_028389</name>
</gene>
<sequence length="126" mass="13467">MIELSRLSKEQGVPSRRQCIRQSDSHDVFGVDNQGLRLPKGIRNSVGDIVKPACSFYDCSTTEATSTNNVGPVDLSSLGGCLPDANVTGDCSSKTTTLIEDINVPNVSSSDNCMPRADVTGFFSKH</sequence>
<dbReference type="EMBL" id="BKCJ010003658">
    <property type="protein sequence ID" value="GEU56411.1"/>
    <property type="molecule type" value="Genomic_DNA"/>
</dbReference>
<dbReference type="AlphaFoldDB" id="A0A6L2L3F2"/>
<proteinExistence type="predicted"/>